<organism evidence="2 3">
    <name type="scientific">Halteria grandinella</name>
    <dbReference type="NCBI Taxonomy" id="5974"/>
    <lineage>
        <taxon>Eukaryota</taxon>
        <taxon>Sar</taxon>
        <taxon>Alveolata</taxon>
        <taxon>Ciliophora</taxon>
        <taxon>Intramacronucleata</taxon>
        <taxon>Spirotrichea</taxon>
        <taxon>Stichotrichia</taxon>
        <taxon>Sporadotrichida</taxon>
        <taxon>Halteriidae</taxon>
        <taxon>Halteria</taxon>
    </lineage>
</organism>
<accession>A0A8J8SW80</accession>
<keyword evidence="1" id="KW-0812">Transmembrane</keyword>
<proteinExistence type="predicted"/>
<comment type="caution">
    <text evidence="2">The sequence shown here is derived from an EMBL/GenBank/DDBJ whole genome shotgun (WGS) entry which is preliminary data.</text>
</comment>
<dbReference type="EMBL" id="RRYP01021372">
    <property type="protein sequence ID" value="TNV72678.1"/>
    <property type="molecule type" value="Genomic_DNA"/>
</dbReference>
<keyword evidence="1" id="KW-1133">Transmembrane helix</keyword>
<keyword evidence="1" id="KW-0472">Membrane</keyword>
<dbReference type="AlphaFoldDB" id="A0A8J8SW80"/>
<reference evidence="2" key="1">
    <citation type="submission" date="2019-06" db="EMBL/GenBank/DDBJ databases">
        <authorList>
            <person name="Zheng W."/>
        </authorList>
    </citation>
    <scope>NUCLEOTIDE SEQUENCE</scope>
    <source>
        <strain evidence="2">QDHG01</strain>
    </source>
</reference>
<sequence>MRTYMMRSKVLIRIAGLCALIFNVPFILSPLLYYLHWSYLWSSPLSYPLAIPLQGAFWHRDLLSFTNCCLLHLCSMTLLLIDMAPNVEPWLQARLLTAFWIINKANFNIKLYKRTQL</sequence>
<protein>
    <submittedName>
        <fullName evidence="2">Uncharacterized protein</fullName>
    </submittedName>
</protein>
<evidence type="ECO:0000313" key="2">
    <source>
        <dbReference type="EMBL" id="TNV72678.1"/>
    </source>
</evidence>
<keyword evidence="3" id="KW-1185">Reference proteome</keyword>
<evidence type="ECO:0000256" key="1">
    <source>
        <dbReference type="SAM" id="Phobius"/>
    </source>
</evidence>
<evidence type="ECO:0000313" key="3">
    <source>
        <dbReference type="Proteomes" id="UP000785679"/>
    </source>
</evidence>
<name>A0A8J8SW80_HALGN</name>
<dbReference type="Proteomes" id="UP000785679">
    <property type="component" value="Unassembled WGS sequence"/>
</dbReference>
<gene>
    <name evidence="2" type="ORF">FGO68_gene15059</name>
</gene>
<feature type="transmembrane region" description="Helical" evidence="1">
    <location>
        <begin position="12"/>
        <end position="35"/>
    </location>
</feature>